<feature type="transmembrane region" description="Helical" evidence="1">
    <location>
        <begin position="54"/>
        <end position="78"/>
    </location>
</feature>
<keyword evidence="3" id="KW-1185">Reference proteome</keyword>
<organism evidence="2 3">
    <name type="scientific">Macrosiphum euphorbiae</name>
    <name type="common">potato aphid</name>
    <dbReference type="NCBI Taxonomy" id="13131"/>
    <lineage>
        <taxon>Eukaryota</taxon>
        <taxon>Metazoa</taxon>
        <taxon>Ecdysozoa</taxon>
        <taxon>Arthropoda</taxon>
        <taxon>Hexapoda</taxon>
        <taxon>Insecta</taxon>
        <taxon>Pterygota</taxon>
        <taxon>Neoptera</taxon>
        <taxon>Paraneoptera</taxon>
        <taxon>Hemiptera</taxon>
        <taxon>Sternorrhyncha</taxon>
        <taxon>Aphidomorpha</taxon>
        <taxon>Aphidoidea</taxon>
        <taxon>Aphididae</taxon>
        <taxon>Macrosiphini</taxon>
        <taxon>Macrosiphum</taxon>
    </lineage>
</organism>
<evidence type="ECO:0000313" key="3">
    <source>
        <dbReference type="Proteomes" id="UP001160148"/>
    </source>
</evidence>
<dbReference type="AlphaFoldDB" id="A0AAV0X3L1"/>
<feature type="transmembrane region" description="Helical" evidence="1">
    <location>
        <begin position="20"/>
        <end position="42"/>
    </location>
</feature>
<keyword evidence="1" id="KW-0812">Transmembrane</keyword>
<reference evidence="2 3" key="1">
    <citation type="submission" date="2023-01" db="EMBL/GenBank/DDBJ databases">
        <authorList>
            <person name="Whitehead M."/>
        </authorList>
    </citation>
    <scope>NUCLEOTIDE SEQUENCE [LARGE SCALE GENOMIC DNA]</scope>
</reference>
<comment type="caution">
    <text evidence="2">The sequence shown here is derived from an EMBL/GenBank/DDBJ whole genome shotgun (WGS) entry which is preliminary data.</text>
</comment>
<accession>A0AAV0X3L1</accession>
<keyword evidence="1" id="KW-0472">Membrane</keyword>
<name>A0AAV0X3L1_9HEMI</name>
<proteinExistence type="predicted"/>
<gene>
    <name evidence="2" type="ORF">MEUPH1_LOCUS18029</name>
</gene>
<sequence length="88" mass="10135">MSPHARFPLAMLRRLVRRLITDMTAIFTTVTRGGITLFATLISHGARAFWVLRMWLISVSTLGSYDIVITIILCWHMYKLQSSVHHHV</sequence>
<keyword evidence="1" id="KW-1133">Transmembrane helix</keyword>
<evidence type="ECO:0000256" key="1">
    <source>
        <dbReference type="SAM" id="Phobius"/>
    </source>
</evidence>
<dbReference type="EMBL" id="CARXXK010000003">
    <property type="protein sequence ID" value="CAI6363019.1"/>
    <property type="molecule type" value="Genomic_DNA"/>
</dbReference>
<protein>
    <submittedName>
        <fullName evidence="2">Uncharacterized protein</fullName>
    </submittedName>
</protein>
<evidence type="ECO:0000313" key="2">
    <source>
        <dbReference type="EMBL" id="CAI6363019.1"/>
    </source>
</evidence>
<dbReference type="Proteomes" id="UP001160148">
    <property type="component" value="Unassembled WGS sequence"/>
</dbReference>